<sequence>MPATSHIQITTTDSLKKPSSKSTTKTAATSFAVGQIVDIQQESRGKWKRGKIVSIRPIAPTTSRKKQPHVLYDVSYDGGQMELEIDADRIRCRKQPDANPFSLRPPATADILEFTKIAEARQLSKPRSPAGAIPANDEGVHLTTGDPSNLLTKRHNFGEYDNDQVATGDVFKSEDQVLEHQAQIQRILDDLFSIHADVHTLLKVLRLAPQVTADYFHFKAGETILLHIIRSHQLYSVLQCYGFVLLRKMCHLSVDSCAIFVQNGAIPAIATALPLGQLSVQAIQAMLEHNVVPLVVASLVHHQDINNHTRQVQFYASEGTPIVLAQLNRDILLSLSKSIAQVLRQADAIADLSIAMAKYPTHEGILKYSLPATRELAVASMQQSPSTKVRQTARIILEEEPLKRSKPASPASARKKPKTVTPSTKPWSSTVLPSPSHASSKKESSVATREKLLLQTYGMDPSRSSTTNPARSSKSRQSTSPSRKNQLDKQFDLFLATSSGDPMPELPRPLTCSKLLPLATPDPPAVRPVTMATTQSSKIDRLDVPVPASPLAELKSFATELFEGVNDPMTPLNRVSFADKLHRMIEKAETSLDSIYLAPPATAPEAMPPPARFESPPGIDTKTPSVNLQNGIFTPLSQKLHLTVGTKVKCRFNGGIRYYAGVISRCNESNQTFDVDYVDGEQECDVPLEFIRVMDAVAPQQAPPSPAAFANGDVVEARYKGKAKYFPGVILRVGAANQSFDIAYDDGEIELDVPRNLIKLVGRNEPQDKEGTGWRVGQKVEARYKQRQKYYKGKIARARSNGTYDIEYDDGEKEIGVAKDMIRVLVELEERPQFEEGDLVQAQYEGNARFYNGTIVRCRLDGSYDIKYDDGDVETFVASERIRKRSPPPFQYAVGTRVEIVKGSRCLVGTITKVSARTGHYSVLYDHGDKEKVAPDNIRGIIHEETFERHQRIEARPPTSQVYSLGLITKCRFNGTYDIEFESGEVATGVAPSLIRSLPWPPKETEYSPLWHVGDIVEAKYEGKLKYFPGVVARVEVQRPSSAVYEVHFESGSVEPRIPEDSIHLLHRSMPGIPVFASGEVVLKHGKLAKVCRCYMDGTYDLTYPNGLKEVRVAKADIAKAPKDTAENFAAEPMGSAKDNDERVPSWFDAPCKHNETIAAALVAAASSSGERSTTADASSRQSEIKSHGPQEDECGQVNDGTTQWRQTDREATGVAREHA</sequence>
<feature type="domain" description="Tudor" evidence="2">
    <location>
        <begin position="1009"/>
        <end position="1071"/>
    </location>
</feature>
<evidence type="ECO:0000259" key="2">
    <source>
        <dbReference type="SMART" id="SM00333"/>
    </source>
</evidence>
<feature type="region of interest" description="Disordered" evidence="1">
    <location>
        <begin position="1164"/>
        <end position="1220"/>
    </location>
</feature>
<organism evidence="3 4">
    <name type="scientific">Aphanomyces invadans</name>
    <dbReference type="NCBI Taxonomy" id="157072"/>
    <lineage>
        <taxon>Eukaryota</taxon>
        <taxon>Sar</taxon>
        <taxon>Stramenopiles</taxon>
        <taxon>Oomycota</taxon>
        <taxon>Saprolegniomycetes</taxon>
        <taxon>Saprolegniales</taxon>
        <taxon>Verrucalvaceae</taxon>
        <taxon>Aphanomyces</taxon>
    </lineage>
</organism>
<dbReference type="CDD" id="cd04508">
    <property type="entry name" value="Tudor_SF"/>
    <property type="match status" value="4"/>
</dbReference>
<evidence type="ECO:0000313" key="3">
    <source>
        <dbReference type="EMBL" id="RHY25005.1"/>
    </source>
</evidence>
<feature type="compositionally biased region" description="Low complexity" evidence="1">
    <location>
        <begin position="419"/>
        <end position="438"/>
    </location>
</feature>
<comment type="caution">
    <text evidence="3">The sequence shown here is derived from an EMBL/GenBank/DDBJ whole genome shotgun (WGS) entry which is preliminary data.</text>
</comment>
<protein>
    <recommendedName>
        <fullName evidence="2">Tudor domain-containing protein</fullName>
    </recommendedName>
</protein>
<dbReference type="AlphaFoldDB" id="A0A418AKN9"/>
<feature type="non-terminal residue" evidence="3">
    <location>
        <position position="1220"/>
    </location>
</feature>
<feature type="region of interest" description="Disordered" evidence="1">
    <location>
        <begin position="1"/>
        <end position="22"/>
    </location>
</feature>
<dbReference type="Gene3D" id="2.30.30.140">
    <property type="match status" value="8"/>
</dbReference>
<dbReference type="InterPro" id="IPR041291">
    <property type="entry name" value="TUDOR_5"/>
</dbReference>
<feature type="domain" description="Tudor" evidence="2">
    <location>
        <begin position="772"/>
        <end position="830"/>
    </location>
</feature>
<dbReference type="SUPFAM" id="SSF63748">
    <property type="entry name" value="Tudor/PWWP/MBT"/>
    <property type="match status" value="1"/>
</dbReference>
<dbReference type="VEuPathDB" id="FungiDB:H310_03241"/>
<accession>A0A418AKN9</accession>
<evidence type="ECO:0000313" key="4">
    <source>
        <dbReference type="Proteomes" id="UP000285060"/>
    </source>
</evidence>
<name>A0A418AKN9_9STRA</name>
<dbReference type="SMART" id="SM00333">
    <property type="entry name" value="TUDOR"/>
    <property type="match status" value="7"/>
</dbReference>
<gene>
    <name evidence="3" type="ORF">DYB32_008559</name>
</gene>
<feature type="compositionally biased region" description="Low complexity" evidence="1">
    <location>
        <begin position="471"/>
        <end position="483"/>
    </location>
</feature>
<feature type="region of interest" description="Disordered" evidence="1">
    <location>
        <begin position="123"/>
        <end position="142"/>
    </location>
</feature>
<feature type="region of interest" description="Disordered" evidence="1">
    <location>
        <begin position="396"/>
        <end position="488"/>
    </location>
</feature>
<dbReference type="PANTHER" id="PTHR34157:SF2">
    <property type="entry name" value="TUZIN"/>
    <property type="match status" value="1"/>
</dbReference>
<dbReference type="Proteomes" id="UP000285060">
    <property type="component" value="Unassembled WGS sequence"/>
</dbReference>
<feature type="compositionally biased region" description="Basic and acidic residues" evidence="1">
    <location>
        <begin position="440"/>
        <end position="452"/>
    </location>
</feature>
<evidence type="ECO:0000256" key="1">
    <source>
        <dbReference type="SAM" id="MobiDB-lite"/>
    </source>
</evidence>
<dbReference type="EMBL" id="QUSY01001423">
    <property type="protein sequence ID" value="RHY25005.1"/>
    <property type="molecule type" value="Genomic_DNA"/>
</dbReference>
<dbReference type="Pfam" id="PF18359">
    <property type="entry name" value="Tudor_5"/>
    <property type="match status" value="1"/>
</dbReference>
<feature type="domain" description="Tudor" evidence="2">
    <location>
        <begin position="29"/>
        <end position="98"/>
    </location>
</feature>
<feature type="compositionally biased region" description="Basic and acidic residues" evidence="1">
    <location>
        <begin position="1207"/>
        <end position="1220"/>
    </location>
</feature>
<feature type="domain" description="Tudor" evidence="2">
    <location>
        <begin position="891"/>
        <end position="946"/>
    </location>
</feature>
<feature type="domain" description="Tudor" evidence="2">
    <location>
        <begin position="832"/>
        <end position="890"/>
    </location>
</feature>
<keyword evidence="4" id="KW-1185">Reference proteome</keyword>
<feature type="domain" description="Tudor" evidence="2">
    <location>
        <begin position="707"/>
        <end position="766"/>
    </location>
</feature>
<proteinExistence type="predicted"/>
<dbReference type="InterPro" id="IPR002999">
    <property type="entry name" value="Tudor"/>
</dbReference>
<feature type="domain" description="Tudor" evidence="2">
    <location>
        <begin position="640"/>
        <end position="699"/>
    </location>
</feature>
<dbReference type="PANTHER" id="PTHR34157">
    <property type="entry name" value="TUZIN"/>
    <property type="match status" value="1"/>
</dbReference>
<reference evidence="3 4" key="1">
    <citation type="submission" date="2018-08" db="EMBL/GenBank/DDBJ databases">
        <title>Aphanomyces genome sequencing and annotation.</title>
        <authorList>
            <person name="Minardi D."/>
            <person name="Oidtmann B."/>
            <person name="Van Der Giezen M."/>
            <person name="Studholme D.J."/>
        </authorList>
    </citation>
    <scope>NUCLEOTIDE SEQUENCE [LARGE SCALE GENOMIC DNA]</scope>
    <source>
        <strain evidence="3 4">NJM0002</strain>
    </source>
</reference>
<feature type="compositionally biased region" description="Polar residues" evidence="1">
    <location>
        <begin position="1170"/>
        <end position="1182"/>
    </location>
</feature>